<dbReference type="Pfam" id="PF04820">
    <property type="entry name" value="Trp_halogenase"/>
    <property type="match status" value="1"/>
</dbReference>
<protein>
    <recommendedName>
        <fullName evidence="4">Tryptophan halogenase</fullName>
    </recommendedName>
</protein>
<dbReference type="PATRIC" id="fig|270351.6.peg.4226"/>
<evidence type="ECO:0000313" key="3">
    <source>
        <dbReference type="Proteomes" id="UP000035929"/>
    </source>
</evidence>
<proteinExistence type="predicted"/>
<dbReference type="PANTHER" id="PTHR43747:SF4">
    <property type="entry name" value="FLAVIN-DEPENDENT TRYPTOPHAN HALOGENASE"/>
    <property type="match status" value="1"/>
</dbReference>
<comment type="caution">
    <text evidence="2">The sequence shown here is derived from an EMBL/GenBank/DDBJ whole genome shotgun (WGS) entry which is preliminary data.</text>
</comment>
<dbReference type="InterPro" id="IPR050816">
    <property type="entry name" value="Flavin-dep_Halogenase_NPB"/>
</dbReference>
<dbReference type="RefSeq" id="WP_048467330.1">
    <property type="nucleotide sequence ID" value="NZ_LABX01000281.1"/>
</dbReference>
<evidence type="ECO:0008006" key="4">
    <source>
        <dbReference type="Google" id="ProtNLM"/>
    </source>
</evidence>
<dbReference type="PANTHER" id="PTHR43747">
    <property type="entry name" value="FAD-BINDING PROTEIN"/>
    <property type="match status" value="1"/>
</dbReference>
<reference evidence="2 3" key="1">
    <citation type="submission" date="2015-03" db="EMBL/GenBank/DDBJ databases">
        <title>Genome sequencing of Methylobacterium aquaticum DSM16371 type strain.</title>
        <authorList>
            <person name="Chaudhry V."/>
            <person name="Patil P.B."/>
        </authorList>
    </citation>
    <scope>NUCLEOTIDE SEQUENCE [LARGE SCALE GENOMIC DNA]</scope>
    <source>
        <strain evidence="2 3">DSM 16371</strain>
    </source>
</reference>
<evidence type="ECO:0000313" key="2">
    <source>
        <dbReference type="EMBL" id="KMO27893.1"/>
    </source>
</evidence>
<keyword evidence="1" id="KW-0472">Membrane</keyword>
<feature type="transmembrane region" description="Helical" evidence="1">
    <location>
        <begin position="20"/>
        <end position="37"/>
    </location>
</feature>
<dbReference type="InterPro" id="IPR006905">
    <property type="entry name" value="Flavin_halogenase"/>
</dbReference>
<accession>A0A0J6S2Y8</accession>
<gene>
    <name evidence="2" type="ORF">VP06_29350</name>
</gene>
<sequence>MRPGHGTGHGTPGERDGPRRVVIVGAGLAGLLAAAILKPALRRAQWRVDLVGPRPRSAGPAAVATGPDFTRLLRGAGLDEAVLMRRCAGTYRLASRFEDWFEAGTGHWLPLGPTGPRPNGLDLFHYWVRVALAGGQAGAYGDYALNARLAAEARGPSGPDGASPVVEAGDYGVHLDRDALLGFLRDLARAEGVRWSEGRVGGVRRDAFGRVTAVDLEDGRRVAGDLFLDCSGAAGRLIGTELGEPWLGETAGGREGMWLSLPPDPAWTPATAYRGVAAGWTARLPLADRTACHLVAGSGEAAALARGLGLEAAGAAAPLRLGHRAAPWRENVVAIGAAAGTVAPLAGLDLSLILAAIAALIDYLPRGPVEAPLRRAYTTRMGRLQAAARDAVALHEGLVRRSEPFWARARAAPLPDSLADRLDLYEAAGCIEEALGAFDETAYLHTLAGAGHLPQRAFAPAELASRHESERFLAAVRDRTARLADAMMPHAQHLARIHGALPEPAATAALRPEPVAPDPLAPLRRSEHGARLLDRVLALGQPFGSEGSIKAAGGRLQADRFLLSLHRTALGLDPGRTVARIAAELGLAGPAGAEAAAAIQGADILHLGFEHGPGGPLYKLYVEWSAEADRRWRAGPEPGERPVLVHRAYKWSPLKAADPVVTLYHWPCLRSPDEIARHLDRHLEQGAEATGAIALGLAREVLGIVQARGRGLPHYLEAREEPGPRLSYDLNLYATGLTVAAVEEAMARAFAALGVPPAEAGAALAARRGETLGHVAAGLGRDGVPFVTLYSGVRAQGAHWHLGSQGQGR</sequence>
<keyword evidence="1" id="KW-1133">Transmembrane helix</keyword>
<dbReference type="AlphaFoldDB" id="A0A0J6S2Y8"/>
<dbReference type="SUPFAM" id="SSF51905">
    <property type="entry name" value="FAD/NAD(P)-binding domain"/>
    <property type="match status" value="1"/>
</dbReference>
<keyword evidence="1" id="KW-0812">Transmembrane</keyword>
<dbReference type="OrthoDB" id="462203at2"/>
<organism evidence="2 3">
    <name type="scientific">Methylobacterium aquaticum</name>
    <dbReference type="NCBI Taxonomy" id="270351"/>
    <lineage>
        <taxon>Bacteria</taxon>
        <taxon>Pseudomonadati</taxon>
        <taxon>Pseudomonadota</taxon>
        <taxon>Alphaproteobacteria</taxon>
        <taxon>Hyphomicrobiales</taxon>
        <taxon>Methylobacteriaceae</taxon>
        <taxon>Methylobacterium</taxon>
    </lineage>
</organism>
<name>A0A0J6S2Y8_9HYPH</name>
<dbReference type="EMBL" id="LABX01000281">
    <property type="protein sequence ID" value="KMO27893.1"/>
    <property type="molecule type" value="Genomic_DNA"/>
</dbReference>
<dbReference type="Proteomes" id="UP000035929">
    <property type="component" value="Unassembled WGS sequence"/>
</dbReference>
<evidence type="ECO:0000256" key="1">
    <source>
        <dbReference type="SAM" id="Phobius"/>
    </source>
</evidence>
<dbReference type="GO" id="GO:0004497">
    <property type="term" value="F:monooxygenase activity"/>
    <property type="evidence" value="ECO:0007669"/>
    <property type="project" value="InterPro"/>
</dbReference>
<dbReference type="InterPro" id="IPR036188">
    <property type="entry name" value="FAD/NAD-bd_sf"/>
</dbReference>
<dbReference type="Gene3D" id="3.50.50.60">
    <property type="entry name" value="FAD/NAD(P)-binding domain"/>
    <property type="match status" value="1"/>
</dbReference>